<protein>
    <submittedName>
        <fullName evidence="6">LysR family transcriptional regulator</fullName>
    </submittedName>
</protein>
<dbReference type="EMBL" id="PXYG01000001">
    <property type="protein sequence ID" value="PSJ47724.1"/>
    <property type="molecule type" value="Genomic_DNA"/>
</dbReference>
<keyword evidence="7" id="KW-1185">Reference proteome</keyword>
<evidence type="ECO:0000259" key="5">
    <source>
        <dbReference type="PROSITE" id="PS50931"/>
    </source>
</evidence>
<accession>A0A2P7RBW0</accession>
<dbReference type="InterPro" id="IPR000847">
    <property type="entry name" value="LysR_HTH_N"/>
</dbReference>
<dbReference type="Pfam" id="PF03466">
    <property type="entry name" value="LysR_substrate"/>
    <property type="match status" value="1"/>
</dbReference>
<evidence type="ECO:0000313" key="7">
    <source>
        <dbReference type="Proteomes" id="UP000240243"/>
    </source>
</evidence>
<name>A0A2P7RBW0_9GAMM</name>
<sequence>MISTEDLRFIRMLAGHRTLAEVARAMNVTPPSVTQRLKHIEDKLSTPLVQRPSRTISLTEEGLLLLEKGQSILNELDELQEQLADRKRLVGGKLRVLAPLGFGNEHVAPLLGAYKRAHPQLDVELELSDNPVWSSCHKWDVIIYIGALRDSSLKMVTLARNRRFVCAAPAYLAAHGEPRSPRELLRHQCIALRENNEDVTLWPFRQRNSNKEEVIRIHPQLASNEGRVVKDWALAGLGIIMRSEWDVQAAINSGALVRLLPDYRLPDADIVALVSGRGGERSARVSGFLAALKAGLQPAPWLAG</sequence>
<comment type="caution">
    <text evidence="6">The sequence shown here is derived from an EMBL/GenBank/DDBJ whole genome shotgun (WGS) entry which is preliminary data.</text>
</comment>
<feature type="domain" description="HTH lysR-type" evidence="5">
    <location>
        <begin position="2"/>
        <end position="59"/>
    </location>
</feature>
<evidence type="ECO:0000256" key="3">
    <source>
        <dbReference type="ARBA" id="ARBA00023125"/>
    </source>
</evidence>
<dbReference type="PANTHER" id="PTHR30537">
    <property type="entry name" value="HTH-TYPE TRANSCRIPTIONAL REGULATOR"/>
    <property type="match status" value="1"/>
</dbReference>
<dbReference type="InterPro" id="IPR058163">
    <property type="entry name" value="LysR-type_TF_proteobact-type"/>
</dbReference>
<keyword evidence="3" id="KW-0238">DNA-binding</keyword>
<dbReference type="PROSITE" id="PS50931">
    <property type="entry name" value="HTH_LYSR"/>
    <property type="match status" value="1"/>
</dbReference>
<keyword evidence="2" id="KW-0805">Transcription regulation</keyword>
<dbReference type="PANTHER" id="PTHR30537:SF5">
    <property type="entry name" value="HTH-TYPE TRANSCRIPTIONAL ACTIVATOR TTDR-RELATED"/>
    <property type="match status" value="1"/>
</dbReference>
<evidence type="ECO:0000256" key="4">
    <source>
        <dbReference type="ARBA" id="ARBA00023163"/>
    </source>
</evidence>
<proteinExistence type="inferred from homology"/>
<evidence type="ECO:0000313" key="6">
    <source>
        <dbReference type="EMBL" id="PSJ47724.1"/>
    </source>
</evidence>
<dbReference type="SUPFAM" id="SSF46785">
    <property type="entry name" value="Winged helix' DNA-binding domain"/>
    <property type="match status" value="1"/>
</dbReference>
<dbReference type="Gene3D" id="3.40.190.290">
    <property type="match status" value="1"/>
</dbReference>
<dbReference type="GO" id="GO:0003677">
    <property type="term" value="F:DNA binding"/>
    <property type="evidence" value="ECO:0007669"/>
    <property type="project" value="UniProtKB-KW"/>
</dbReference>
<dbReference type="Proteomes" id="UP000240243">
    <property type="component" value="Unassembled WGS sequence"/>
</dbReference>
<dbReference type="RefSeq" id="WP_106728137.1">
    <property type="nucleotide sequence ID" value="NZ_PXYG01000001.1"/>
</dbReference>
<evidence type="ECO:0000256" key="1">
    <source>
        <dbReference type="ARBA" id="ARBA00009437"/>
    </source>
</evidence>
<dbReference type="Pfam" id="PF00126">
    <property type="entry name" value="HTH_1"/>
    <property type="match status" value="1"/>
</dbReference>
<comment type="similarity">
    <text evidence="1">Belongs to the LysR transcriptional regulatory family.</text>
</comment>
<dbReference type="InterPro" id="IPR036390">
    <property type="entry name" value="WH_DNA-bd_sf"/>
</dbReference>
<reference evidence="6 7" key="1">
    <citation type="submission" date="2018-03" db="EMBL/GenBank/DDBJ databases">
        <title>The draft genome of Zobellella sp. 59N8.</title>
        <authorList>
            <person name="Liu L."/>
            <person name="Li L."/>
            <person name="Zhang X."/>
            <person name="Liang L."/>
            <person name="Wang T."/>
        </authorList>
    </citation>
    <scope>NUCLEOTIDE SEQUENCE [LARGE SCALE GENOMIC DNA]</scope>
    <source>
        <strain evidence="6 7">59N8</strain>
    </source>
</reference>
<gene>
    <name evidence="6" type="ORF">C7H85_02560</name>
</gene>
<keyword evidence="4" id="KW-0804">Transcription</keyword>
<dbReference type="AlphaFoldDB" id="A0A2P7RBW0"/>
<dbReference type="Gene3D" id="1.10.10.10">
    <property type="entry name" value="Winged helix-like DNA-binding domain superfamily/Winged helix DNA-binding domain"/>
    <property type="match status" value="1"/>
</dbReference>
<dbReference type="GO" id="GO:0003700">
    <property type="term" value="F:DNA-binding transcription factor activity"/>
    <property type="evidence" value="ECO:0007669"/>
    <property type="project" value="InterPro"/>
</dbReference>
<dbReference type="InterPro" id="IPR005119">
    <property type="entry name" value="LysR_subst-bd"/>
</dbReference>
<dbReference type="InterPro" id="IPR036388">
    <property type="entry name" value="WH-like_DNA-bd_sf"/>
</dbReference>
<dbReference type="OrthoDB" id="9786526at2"/>
<evidence type="ECO:0000256" key="2">
    <source>
        <dbReference type="ARBA" id="ARBA00023015"/>
    </source>
</evidence>
<dbReference type="SUPFAM" id="SSF53850">
    <property type="entry name" value="Periplasmic binding protein-like II"/>
    <property type="match status" value="1"/>
</dbReference>
<organism evidence="6 7">
    <name type="scientific">Zobellella endophytica</name>
    <dbReference type="NCBI Taxonomy" id="2116700"/>
    <lineage>
        <taxon>Bacteria</taxon>
        <taxon>Pseudomonadati</taxon>
        <taxon>Pseudomonadota</taxon>
        <taxon>Gammaproteobacteria</taxon>
        <taxon>Aeromonadales</taxon>
        <taxon>Aeromonadaceae</taxon>
        <taxon>Zobellella</taxon>
    </lineage>
</organism>